<evidence type="ECO:0000313" key="2">
    <source>
        <dbReference type="EMBL" id="EFY87810.1"/>
    </source>
</evidence>
<protein>
    <submittedName>
        <fullName evidence="2">Isochorismatase family protein</fullName>
    </submittedName>
</protein>
<dbReference type="HOGENOM" id="CLU_1806628_0_0_1"/>
<accession>E9E8H9</accession>
<reference evidence="2 3" key="1">
    <citation type="journal article" date="2011" name="PLoS Genet.">
        <title>Genome sequencing and comparative transcriptomics of the model entomopathogenic fungi Metarhizium anisopliae and M. acridum.</title>
        <authorList>
            <person name="Gao Q."/>
            <person name="Jin K."/>
            <person name="Ying S.H."/>
            <person name="Zhang Y."/>
            <person name="Xiao G."/>
            <person name="Shang Y."/>
            <person name="Duan Z."/>
            <person name="Hu X."/>
            <person name="Xie X.Q."/>
            <person name="Zhou G."/>
            <person name="Peng G."/>
            <person name="Luo Z."/>
            <person name="Huang W."/>
            <person name="Wang B."/>
            <person name="Fang W."/>
            <person name="Wang S."/>
            <person name="Zhong Y."/>
            <person name="Ma L.J."/>
            <person name="St Leger R.J."/>
            <person name="Zhao G.P."/>
            <person name="Pei Y."/>
            <person name="Feng M.G."/>
            <person name="Xia Y."/>
            <person name="Wang C."/>
        </authorList>
    </citation>
    <scope>NUCLEOTIDE SEQUENCE [LARGE SCALE GENOMIC DNA]</scope>
    <source>
        <strain evidence="2 3">CQMa 102</strain>
    </source>
</reference>
<dbReference type="GeneID" id="19250488"/>
<dbReference type="AlphaFoldDB" id="E9E8H9"/>
<dbReference type="EMBL" id="GL698521">
    <property type="protein sequence ID" value="EFY87810.1"/>
    <property type="molecule type" value="Genomic_DNA"/>
</dbReference>
<dbReference type="InParanoid" id="E9E8H9"/>
<keyword evidence="3" id="KW-1185">Reference proteome</keyword>
<proteinExistence type="predicted"/>
<dbReference type="KEGG" id="maw:19250488"/>
<gene>
    <name evidence="2" type="ORF">MAC_06177</name>
</gene>
<name>E9E8H9_METAQ</name>
<feature type="compositionally biased region" description="Low complexity" evidence="1">
    <location>
        <begin position="9"/>
        <end position="24"/>
    </location>
</feature>
<feature type="region of interest" description="Disordered" evidence="1">
    <location>
        <begin position="1"/>
        <end position="24"/>
    </location>
</feature>
<organism evidence="3">
    <name type="scientific">Metarhizium acridum (strain CQMa 102)</name>
    <dbReference type="NCBI Taxonomy" id="655827"/>
    <lineage>
        <taxon>Eukaryota</taxon>
        <taxon>Fungi</taxon>
        <taxon>Dikarya</taxon>
        <taxon>Ascomycota</taxon>
        <taxon>Pezizomycotina</taxon>
        <taxon>Sordariomycetes</taxon>
        <taxon>Hypocreomycetidae</taxon>
        <taxon>Hypocreales</taxon>
        <taxon>Clavicipitaceae</taxon>
        <taxon>Metarhizium</taxon>
    </lineage>
</organism>
<evidence type="ECO:0000256" key="1">
    <source>
        <dbReference type="SAM" id="MobiDB-lite"/>
    </source>
</evidence>
<dbReference type="OrthoDB" id="167809at2759"/>
<dbReference type="STRING" id="655827.E9E8H9"/>
<sequence length="143" mass="15164">MTATNTGPVAGVRAVSKSSSSVCPSPTVVGNGSNYWLFTNNGGFAMTHPETPSSPPECPPVTLKTTNSPVTIFPAKTALGHHAEDTLLELGLPAARKADIRVIWLAWGISEAGLETLPPTVWRIFGWEIADDGDDDFEANDDD</sequence>
<dbReference type="Proteomes" id="UP000002499">
    <property type="component" value="Unassembled WGS sequence"/>
</dbReference>
<evidence type="ECO:0000313" key="3">
    <source>
        <dbReference type="Proteomes" id="UP000002499"/>
    </source>
</evidence>
<dbReference type="eggNOG" id="ENOG502T8DF">
    <property type="taxonomic scope" value="Eukaryota"/>
</dbReference>